<dbReference type="InterPro" id="IPR001466">
    <property type="entry name" value="Beta-lactam-related"/>
</dbReference>
<dbReference type="PANTHER" id="PTHR43283">
    <property type="entry name" value="BETA-LACTAMASE-RELATED"/>
    <property type="match status" value="1"/>
</dbReference>
<dbReference type="InterPro" id="IPR012338">
    <property type="entry name" value="Beta-lactam/transpept-like"/>
</dbReference>
<dbReference type="EMBL" id="JABEXW010000635">
    <property type="protein sequence ID" value="KAF4960514.1"/>
    <property type="molecule type" value="Genomic_DNA"/>
</dbReference>
<name>A0A8H4X4B0_9HYPO</name>
<dbReference type="SUPFAM" id="SSF56601">
    <property type="entry name" value="beta-lactamase/transpeptidase-like"/>
    <property type="match status" value="1"/>
</dbReference>
<evidence type="ECO:0000313" key="5">
    <source>
        <dbReference type="Proteomes" id="UP000622797"/>
    </source>
</evidence>
<reference evidence="4" key="2">
    <citation type="submission" date="2020-05" db="EMBL/GenBank/DDBJ databases">
        <authorList>
            <person name="Kim H.-S."/>
            <person name="Proctor R.H."/>
            <person name="Brown D.W."/>
        </authorList>
    </citation>
    <scope>NUCLEOTIDE SEQUENCE</scope>
    <source>
        <strain evidence="4">NRRL 20472</strain>
    </source>
</reference>
<dbReference type="Proteomes" id="UP000622797">
    <property type="component" value="Unassembled WGS sequence"/>
</dbReference>
<comment type="similarity">
    <text evidence="1">Belongs to the class-A beta-lactamase family.</text>
</comment>
<gene>
    <name evidence="4" type="ORF">FSARC_10455</name>
</gene>
<dbReference type="InterPro" id="IPR050789">
    <property type="entry name" value="Diverse_Enzym_Activities"/>
</dbReference>
<evidence type="ECO:0000259" key="3">
    <source>
        <dbReference type="Pfam" id="PF00144"/>
    </source>
</evidence>
<dbReference type="Pfam" id="PF00144">
    <property type="entry name" value="Beta-lactamase"/>
    <property type="match status" value="1"/>
</dbReference>
<dbReference type="OrthoDB" id="428260at2759"/>
<evidence type="ECO:0000256" key="2">
    <source>
        <dbReference type="ARBA" id="ARBA00022801"/>
    </source>
</evidence>
<evidence type="ECO:0000256" key="1">
    <source>
        <dbReference type="ARBA" id="ARBA00009009"/>
    </source>
</evidence>
<dbReference type="AlphaFoldDB" id="A0A8H4X4B0"/>
<protein>
    <recommendedName>
        <fullName evidence="3">Beta-lactamase-related domain-containing protein</fullName>
    </recommendedName>
</protein>
<feature type="domain" description="Beta-lactamase-related" evidence="3">
    <location>
        <begin position="40"/>
        <end position="400"/>
    </location>
</feature>
<dbReference type="PANTHER" id="PTHR43283:SF17">
    <property type="entry name" value="(LOVD), PUTATIVE (AFU_ORTHOLOGUE AFUA_5G00920)-RELATED"/>
    <property type="match status" value="1"/>
</dbReference>
<accession>A0A8H4X4B0</accession>
<evidence type="ECO:0000313" key="4">
    <source>
        <dbReference type="EMBL" id="KAF4960514.1"/>
    </source>
</evidence>
<dbReference type="Gene3D" id="3.40.710.10">
    <property type="entry name" value="DD-peptidase/beta-lactamase superfamily"/>
    <property type="match status" value="1"/>
</dbReference>
<organism evidence="4 5">
    <name type="scientific">Fusarium sarcochroum</name>
    <dbReference type="NCBI Taxonomy" id="1208366"/>
    <lineage>
        <taxon>Eukaryota</taxon>
        <taxon>Fungi</taxon>
        <taxon>Dikarya</taxon>
        <taxon>Ascomycota</taxon>
        <taxon>Pezizomycotina</taxon>
        <taxon>Sordariomycetes</taxon>
        <taxon>Hypocreomycetidae</taxon>
        <taxon>Hypocreales</taxon>
        <taxon>Nectriaceae</taxon>
        <taxon>Fusarium</taxon>
        <taxon>Fusarium lateritium species complex</taxon>
    </lineage>
</organism>
<reference evidence="4" key="1">
    <citation type="journal article" date="2020" name="BMC Genomics">
        <title>Correction to: Identification and distribution of gene clusters required for synthesis of sphingolipid metabolism inhibitors in diverse species of the filamentous fungus Fusarium.</title>
        <authorList>
            <person name="Kim H.S."/>
            <person name="Lohmar J.M."/>
            <person name="Busman M."/>
            <person name="Brown D.W."/>
            <person name="Naumann T.A."/>
            <person name="Divon H.H."/>
            <person name="Lysoe E."/>
            <person name="Uhlig S."/>
            <person name="Proctor R.H."/>
        </authorList>
    </citation>
    <scope>NUCLEOTIDE SEQUENCE</scope>
    <source>
        <strain evidence="4">NRRL 20472</strain>
    </source>
</reference>
<comment type="caution">
    <text evidence="4">The sequence shown here is derived from an EMBL/GenBank/DDBJ whole genome shotgun (WGS) entry which is preliminary data.</text>
</comment>
<keyword evidence="2" id="KW-0378">Hydrolase</keyword>
<sequence>MLSSIRLINRPSSFALKPKSFTSSLKIKPYSSLAMSRTIETNFQAAIDSGKINGAVMCATDSKGNFVYDNAIGQRTLLSGEKRPQQLDDVLVFASASKLIATIAAMQCVEDGLLTLKGDLSEIAPELSEKKVLTGWSEEDDTPLLEPAARPITLEMLLTHSAGTAYDFLNPSIGKWSSKYNPKEEKKRKVEEVFIYPLSHQPGGGWMYGPACDWAGRIVERVTENTLEEHLHERIMKPLGLEPDAQFFPVTREDLRERLVNLNPDDPEGLGRAVMGGGSEINGRTDGCFGGHGLTMTAPAFAKIMQSLLANDGKILKPATVDDMFQHHLSPEATAGHQAMLASPMGPFFRVGIDAETKVGHGLGGVLTLEDVDGWYGAGTMSWGGGLTLAWFIDRKNDLCGIGAILAALPLDGEVTQVSTDLKDVFRKDIYHKYAEWKKEQGKL</sequence>
<proteinExistence type="inferred from homology"/>
<keyword evidence="5" id="KW-1185">Reference proteome</keyword>
<dbReference type="GO" id="GO:0016787">
    <property type="term" value="F:hydrolase activity"/>
    <property type="evidence" value="ECO:0007669"/>
    <property type="project" value="UniProtKB-KW"/>
</dbReference>